<comment type="caution">
    <text evidence="1">The sequence shown here is derived from an EMBL/GenBank/DDBJ whole genome shotgun (WGS) entry which is preliminary data.</text>
</comment>
<proteinExistence type="predicted"/>
<dbReference type="AlphaFoldDB" id="A0A8H4W3T6"/>
<sequence>MSGSQIKAWHENQLVSIQEKHQSENLIPLCNTVYNRLESSACKIKLLQDNFSGSSCPPNLWTRRTLALQALHDAIEVFEAFSIVSTDKTLEATENIYVVREYLKMIFKLAITLGRLLDRPGGHYETWFQSFESVSKQLHTFWFDNLERDFLGTQIDDPNLSGVIVDPSNILATYLPAVYPTALRFVRNETPYGPRIMEN</sequence>
<evidence type="ECO:0000313" key="2">
    <source>
        <dbReference type="Proteomes" id="UP000566819"/>
    </source>
</evidence>
<evidence type="ECO:0000313" key="1">
    <source>
        <dbReference type="EMBL" id="KAF4632501.1"/>
    </source>
</evidence>
<organism evidence="1 2">
    <name type="scientific">Cudoniella acicularis</name>
    <dbReference type="NCBI Taxonomy" id="354080"/>
    <lineage>
        <taxon>Eukaryota</taxon>
        <taxon>Fungi</taxon>
        <taxon>Dikarya</taxon>
        <taxon>Ascomycota</taxon>
        <taxon>Pezizomycotina</taxon>
        <taxon>Leotiomycetes</taxon>
        <taxon>Helotiales</taxon>
        <taxon>Tricladiaceae</taxon>
        <taxon>Cudoniella</taxon>
    </lineage>
</organism>
<name>A0A8H4W3T6_9HELO</name>
<accession>A0A8H4W3T6</accession>
<dbReference type="Proteomes" id="UP000566819">
    <property type="component" value="Unassembled WGS sequence"/>
</dbReference>
<protein>
    <submittedName>
        <fullName evidence="1">Uncharacterized protein</fullName>
    </submittedName>
</protein>
<dbReference type="EMBL" id="JAAMPI010000342">
    <property type="protein sequence ID" value="KAF4632501.1"/>
    <property type="molecule type" value="Genomic_DNA"/>
</dbReference>
<dbReference type="OrthoDB" id="10296213at2759"/>
<gene>
    <name evidence="1" type="ORF">G7Y89_g5622</name>
</gene>
<keyword evidence="2" id="KW-1185">Reference proteome</keyword>
<reference evidence="1 2" key="1">
    <citation type="submission" date="2020-03" db="EMBL/GenBank/DDBJ databases">
        <title>Draft Genome Sequence of Cudoniella acicularis.</title>
        <authorList>
            <person name="Buettner E."/>
            <person name="Kellner H."/>
        </authorList>
    </citation>
    <scope>NUCLEOTIDE SEQUENCE [LARGE SCALE GENOMIC DNA]</scope>
    <source>
        <strain evidence="1 2">DSM 108380</strain>
    </source>
</reference>